<evidence type="ECO:0000313" key="3">
    <source>
        <dbReference type="Proteomes" id="UP000680348"/>
    </source>
</evidence>
<evidence type="ECO:0000256" key="1">
    <source>
        <dbReference type="SAM" id="Phobius"/>
    </source>
</evidence>
<dbReference type="EMBL" id="JAGWCR010000002">
    <property type="protein sequence ID" value="MBS3647973.1"/>
    <property type="molecule type" value="Genomic_DNA"/>
</dbReference>
<feature type="transmembrane region" description="Helical" evidence="1">
    <location>
        <begin position="29"/>
        <end position="47"/>
    </location>
</feature>
<keyword evidence="1" id="KW-0472">Membrane</keyword>
<reference evidence="2" key="1">
    <citation type="submission" date="2021-04" db="EMBL/GenBank/DDBJ databases">
        <title>Pseudaminobacter soli sp. nov., isolated from paddy soil contaminated by heavy metals.</title>
        <authorList>
            <person name="Zhang K."/>
        </authorList>
    </citation>
    <scope>NUCLEOTIDE SEQUENCE</scope>
    <source>
        <strain evidence="2">19-2017</strain>
    </source>
</reference>
<sequence>MMLDRIFALLAYAAFLGFIGIVVMKVGRIDLAVAAAIGAALAGYDIWSQMFARRR</sequence>
<keyword evidence="1" id="KW-0812">Transmembrane</keyword>
<keyword evidence="3" id="KW-1185">Reference proteome</keyword>
<name>A0A942I208_9HYPH</name>
<feature type="transmembrane region" description="Helical" evidence="1">
    <location>
        <begin position="7"/>
        <end position="23"/>
    </location>
</feature>
<organism evidence="2 3">
    <name type="scientific">Pseudaminobacter soli</name>
    <name type="common">ex Zhang et al. 2022</name>
    <dbReference type="NCBI Taxonomy" id="2831468"/>
    <lineage>
        <taxon>Bacteria</taxon>
        <taxon>Pseudomonadati</taxon>
        <taxon>Pseudomonadota</taxon>
        <taxon>Alphaproteobacteria</taxon>
        <taxon>Hyphomicrobiales</taxon>
        <taxon>Phyllobacteriaceae</taxon>
        <taxon>Pseudaminobacter</taxon>
    </lineage>
</organism>
<evidence type="ECO:0000313" key="2">
    <source>
        <dbReference type="EMBL" id="MBS3647973.1"/>
    </source>
</evidence>
<proteinExistence type="predicted"/>
<gene>
    <name evidence="2" type="ORF">KEU06_04930</name>
</gene>
<dbReference type="Proteomes" id="UP000680348">
    <property type="component" value="Unassembled WGS sequence"/>
</dbReference>
<comment type="caution">
    <text evidence="2">The sequence shown here is derived from an EMBL/GenBank/DDBJ whole genome shotgun (WGS) entry which is preliminary data.</text>
</comment>
<dbReference type="RefSeq" id="WP_188253533.1">
    <property type="nucleotide sequence ID" value="NZ_JABVCF010000002.1"/>
</dbReference>
<keyword evidence="1" id="KW-1133">Transmembrane helix</keyword>
<protein>
    <submittedName>
        <fullName evidence="2">Uncharacterized protein</fullName>
    </submittedName>
</protein>
<dbReference type="AlphaFoldDB" id="A0A942I208"/>
<accession>A0A942I208</accession>